<proteinExistence type="predicted"/>
<accession>A0A921MFV7</accession>
<dbReference type="Proteomes" id="UP000784435">
    <property type="component" value="Unassembled WGS sequence"/>
</dbReference>
<dbReference type="EMBL" id="DYUK01000304">
    <property type="protein sequence ID" value="HJG81363.1"/>
    <property type="molecule type" value="Genomic_DNA"/>
</dbReference>
<organism evidence="1 2">
    <name type="scientific">Brevibacterium senegalense</name>
    <dbReference type="NCBI Taxonomy" id="1033736"/>
    <lineage>
        <taxon>Bacteria</taxon>
        <taxon>Bacillati</taxon>
        <taxon>Actinomycetota</taxon>
        <taxon>Actinomycetes</taxon>
        <taxon>Micrococcales</taxon>
        <taxon>Brevibacteriaceae</taxon>
        <taxon>Brevibacterium</taxon>
    </lineage>
</organism>
<evidence type="ECO:0000313" key="2">
    <source>
        <dbReference type="Proteomes" id="UP000784435"/>
    </source>
</evidence>
<sequence>MSGPGFNLTGYLARAARALVETSATTTGQYANLTRAQVRDFERGHIDLTDGQKTALIHALEQLGAVFIADGEHPGAGDGAGVRLKFTTEKVRRIETWEDEGGPAYDDDV</sequence>
<dbReference type="Gene3D" id="1.10.260.40">
    <property type="entry name" value="lambda repressor-like DNA-binding domains"/>
    <property type="match status" value="1"/>
</dbReference>
<dbReference type="GO" id="GO:0003677">
    <property type="term" value="F:DNA binding"/>
    <property type="evidence" value="ECO:0007669"/>
    <property type="project" value="InterPro"/>
</dbReference>
<protein>
    <submittedName>
        <fullName evidence="1">XRE family transcriptional regulator</fullName>
    </submittedName>
</protein>
<reference evidence="1" key="2">
    <citation type="submission" date="2021-09" db="EMBL/GenBank/DDBJ databases">
        <authorList>
            <person name="Gilroy R."/>
        </authorList>
    </citation>
    <scope>NUCLEOTIDE SEQUENCE</scope>
    <source>
        <strain evidence="1">ChiGjej5B5-7349</strain>
    </source>
</reference>
<reference evidence="1" key="1">
    <citation type="journal article" date="2021" name="PeerJ">
        <title>Extensive microbial diversity within the chicken gut microbiome revealed by metagenomics and culture.</title>
        <authorList>
            <person name="Gilroy R."/>
            <person name="Ravi A."/>
            <person name="Getino M."/>
            <person name="Pursley I."/>
            <person name="Horton D.L."/>
            <person name="Alikhan N.F."/>
            <person name="Baker D."/>
            <person name="Gharbi K."/>
            <person name="Hall N."/>
            <person name="Watson M."/>
            <person name="Adriaenssens E.M."/>
            <person name="Foster-Nyarko E."/>
            <person name="Jarju S."/>
            <person name="Secka A."/>
            <person name="Antonio M."/>
            <person name="Oren A."/>
            <person name="Chaudhuri R.R."/>
            <person name="La Ragione R."/>
            <person name="Hildebrand F."/>
            <person name="Pallen M.J."/>
        </authorList>
    </citation>
    <scope>NUCLEOTIDE SEQUENCE</scope>
    <source>
        <strain evidence="1">ChiGjej5B5-7349</strain>
    </source>
</reference>
<comment type="caution">
    <text evidence="1">The sequence shown here is derived from an EMBL/GenBank/DDBJ whole genome shotgun (WGS) entry which is preliminary data.</text>
</comment>
<gene>
    <name evidence="1" type="ORF">K8V08_13230</name>
</gene>
<dbReference type="InterPro" id="IPR010982">
    <property type="entry name" value="Lambda_DNA-bd_dom_sf"/>
</dbReference>
<evidence type="ECO:0000313" key="1">
    <source>
        <dbReference type="EMBL" id="HJG81363.1"/>
    </source>
</evidence>
<name>A0A921MFV7_9MICO</name>
<dbReference type="AlphaFoldDB" id="A0A921MFV7"/>